<evidence type="ECO:0000256" key="1">
    <source>
        <dbReference type="SAM" id="Phobius"/>
    </source>
</evidence>
<keyword evidence="1" id="KW-0472">Membrane</keyword>
<evidence type="ECO:0000313" key="3">
    <source>
        <dbReference type="Proteomes" id="UP000019024"/>
    </source>
</evidence>
<protein>
    <submittedName>
        <fullName evidence="2">Uncharacterized protein</fullName>
    </submittedName>
</protein>
<keyword evidence="3" id="KW-1185">Reference proteome</keyword>
<keyword evidence="1" id="KW-0812">Transmembrane</keyword>
<gene>
    <name evidence="2" type="ORF">HALLA_11470</name>
</gene>
<sequence length="52" mass="5737">MERERVQRLIGAAMVGLGSTQTVFGIMNDDLIFAGFGIVYASIGVLWFWVEA</sequence>
<dbReference type="KEGG" id="hlr:HALLA_11470"/>
<reference evidence="2 3" key="1">
    <citation type="submission" date="2014-01" db="EMBL/GenBank/DDBJ databases">
        <authorList>
            <consortium name="DOE Joint Genome Institute"/>
            <person name="Anderson I."/>
            <person name="Huntemann M."/>
            <person name="Han J."/>
            <person name="Chen A."/>
            <person name="Kyrpides N."/>
            <person name="Mavromatis K."/>
            <person name="Markowitz V."/>
            <person name="Palaniappan K."/>
            <person name="Ivanova N."/>
            <person name="Schaumberg A."/>
            <person name="Pati A."/>
            <person name="Liolios K."/>
            <person name="Nordberg H.P."/>
            <person name="Cantor M.N."/>
            <person name="Hua S.X."/>
            <person name="Woyke T."/>
        </authorList>
    </citation>
    <scope>NUCLEOTIDE SEQUENCE [LARGE SCALE GENOMIC DNA]</scope>
    <source>
        <strain evidence="2 3">XH-48</strain>
    </source>
</reference>
<accession>W0JUH4</accession>
<feature type="transmembrane region" description="Helical" evidence="1">
    <location>
        <begin position="32"/>
        <end position="50"/>
    </location>
</feature>
<dbReference type="AlphaFoldDB" id="W0JUH4"/>
<feature type="transmembrane region" description="Helical" evidence="1">
    <location>
        <begin position="9"/>
        <end position="26"/>
    </location>
</feature>
<name>W0JUH4_9EURY</name>
<proteinExistence type="predicted"/>
<organism evidence="2 3">
    <name type="scientific">Halostagnicola larsenii XH-48</name>
    <dbReference type="NCBI Taxonomy" id="797299"/>
    <lineage>
        <taxon>Archaea</taxon>
        <taxon>Methanobacteriati</taxon>
        <taxon>Methanobacteriota</taxon>
        <taxon>Stenosarchaea group</taxon>
        <taxon>Halobacteria</taxon>
        <taxon>Halobacteriales</taxon>
        <taxon>Natrialbaceae</taxon>
        <taxon>Halostagnicola</taxon>
    </lineage>
</organism>
<keyword evidence="1" id="KW-1133">Transmembrane helix</keyword>
<dbReference type="HOGENOM" id="CLU_3075204_0_0_2"/>
<dbReference type="EMBL" id="CP007055">
    <property type="protein sequence ID" value="AHG00890.1"/>
    <property type="molecule type" value="Genomic_DNA"/>
</dbReference>
<dbReference type="Proteomes" id="UP000019024">
    <property type="component" value="Chromosome"/>
</dbReference>
<evidence type="ECO:0000313" key="2">
    <source>
        <dbReference type="EMBL" id="AHG00890.1"/>
    </source>
</evidence>